<dbReference type="PROSITE" id="PS50076">
    <property type="entry name" value="DNAJ_2"/>
    <property type="match status" value="1"/>
</dbReference>
<reference evidence="3" key="1">
    <citation type="submission" date="2025-08" db="UniProtKB">
        <authorList>
            <consortium name="RefSeq"/>
        </authorList>
    </citation>
    <scope>IDENTIFICATION</scope>
    <source>
        <strain evidence="3">OHB3-1</strain>
    </source>
</reference>
<feature type="domain" description="J" evidence="1">
    <location>
        <begin position="50"/>
        <end position="113"/>
    </location>
</feature>
<evidence type="ECO:0000313" key="2">
    <source>
        <dbReference type="Proteomes" id="UP000504603"/>
    </source>
</evidence>
<dbReference type="Gene3D" id="3.30.70.20">
    <property type="match status" value="1"/>
</dbReference>
<dbReference type="PRINTS" id="PR00625">
    <property type="entry name" value="JDOMAIN"/>
</dbReference>
<dbReference type="OrthoDB" id="376357at2759"/>
<dbReference type="CDD" id="cd06257">
    <property type="entry name" value="DnaJ"/>
    <property type="match status" value="1"/>
</dbReference>
<dbReference type="AlphaFoldDB" id="A0A6J1C255"/>
<dbReference type="SUPFAM" id="SSF46565">
    <property type="entry name" value="Chaperone J-domain"/>
    <property type="match status" value="1"/>
</dbReference>
<keyword evidence="2" id="KW-1185">Reference proteome</keyword>
<name>A0A6J1C255_MOMCH</name>
<evidence type="ECO:0000313" key="3">
    <source>
        <dbReference type="RefSeq" id="XP_022134498.1"/>
    </source>
</evidence>
<dbReference type="InterPro" id="IPR036869">
    <property type="entry name" value="J_dom_sf"/>
</dbReference>
<organism evidence="2 3">
    <name type="scientific">Momordica charantia</name>
    <name type="common">Bitter gourd</name>
    <name type="synonym">Balsam pear</name>
    <dbReference type="NCBI Taxonomy" id="3673"/>
    <lineage>
        <taxon>Eukaryota</taxon>
        <taxon>Viridiplantae</taxon>
        <taxon>Streptophyta</taxon>
        <taxon>Embryophyta</taxon>
        <taxon>Tracheophyta</taxon>
        <taxon>Spermatophyta</taxon>
        <taxon>Magnoliopsida</taxon>
        <taxon>eudicotyledons</taxon>
        <taxon>Gunneridae</taxon>
        <taxon>Pentapetalae</taxon>
        <taxon>rosids</taxon>
        <taxon>fabids</taxon>
        <taxon>Cucurbitales</taxon>
        <taxon>Cucurbitaceae</taxon>
        <taxon>Momordiceae</taxon>
        <taxon>Momordica</taxon>
    </lineage>
</organism>
<dbReference type="PANTHER" id="PTHR45295">
    <property type="entry name" value="CHAPERONE PROTEIN DNAJ C76, CHLOROPLASTIC"/>
    <property type="match status" value="1"/>
</dbReference>
<dbReference type="KEGG" id="mcha:111006725"/>
<sequence>MAISTVPSMQHSMAMASPSIAHSNEHNHILRRQRRTAIRCSARERSNEMNYYEVLGVPADSKTQEIKEAYRKLQKKYHPDIAGQEGHEHTLRLNEAYRVLMREDQRKEYDSSMGETRVRFGNYSPGLGYSSWKGPLRPQALFVDGNACIGCRECVHHASNTFAMDETLGRARVQVQYGDNDKKIQVSVESCPVNCIYWVDREELAVLEYLMQPLPKEGYGVFGGGWEIPANVFAAAKAFTKRLERQKHDTKYGRETVEERETPAQAQARANASMEIQREKFYGVWNWVKQVFGRIVIEQI</sequence>
<dbReference type="InterPro" id="IPR001623">
    <property type="entry name" value="DnaJ_domain"/>
</dbReference>
<proteinExistence type="predicted"/>
<evidence type="ECO:0000259" key="1">
    <source>
        <dbReference type="PROSITE" id="PS50076"/>
    </source>
</evidence>
<gene>
    <name evidence="3" type="primary">LOC111006725</name>
</gene>
<dbReference type="SMART" id="SM00271">
    <property type="entry name" value="DnaJ"/>
    <property type="match status" value="1"/>
</dbReference>
<dbReference type="Pfam" id="PF00226">
    <property type="entry name" value="DnaJ"/>
    <property type="match status" value="1"/>
</dbReference>
<dbReference type="Pfam" id="PF13370">
    <property type="entry name" value="Fer4_13"/>
    <property type="match status" value="1"/>
</dbReference>
<dbReference type="RefSeq" id="XP_022134498.1">
    <property type="nucleotide sequence ID" value="XM_022278806.1"/>
</dbReference>
<dbReference type="GeneID" id="111006725"/>
<dbReference type="Gene3D" id="1.10.287.110">
    <property type="entry name" value="DnaJ domain"/>
    <property type="match status" value="1"/>
</dbReference>
<dbReference type="PANTHER" id="PTHR45295:SF4">
    <property type="entry name" value="OS06G0474800 PROTEIN"/>
    <property type="match status" value="1"/>
</dbReference>
<dbReference type="SUPFAM" id="SSF54862">
    <property type="entry name" value="4Fe-4S ferredoxins"/>
    <property type="match status" value="1"/>
</dbReference>
<protein>
    <submittedName>
        <fullName evidence="3">Chaperone protein dnaJ C76, chloroplastic-like</fullName>
    </submittedName>
</protein>
<dbReference type="Proteomes" id="UP000504603">
    <property type="component" value="Unplaced"/>
</dbReference>
<accession>A0A6J1C255</accession>